<comment type="caution">
    <text evidence="1">The sequence shown here is derived from an EMBL/GenBank/DDBJ whole genome shotgun (WGS) entry which is preliminary data.</text>
</comment>
<accession>A0ABV0H508</accession>
<organism evidence="1 2">
    <name type="scientific">Chromobacterium piscinae</name>
    <dbReference type="NCBI Taxonomy" id="686831"/>
    <lineage>
        <taxon>Bacteria</taxon>
        <taxon>Pseudomonadati</taxon>
        <taxon>Pseudomonadota</taxon>
        <taxon>Betaproteobacteria</taxon>
        <taxon>Neisseriales</taxon>
        <taxon>Chromobacteriaceae</taxon>
        <taxon>Chromobacterium</taxon>
    </lineage>
</organism>
<keyword evidence="2" id="KW-1185">Reference proteome</keyword>
<gene>
    <name evidence="1" type="ORF">ABH309_07800</name>
</gene>
<sequence length="259" mass="30417">MLYSNTLLFMHRLQQTAARGNYYYTSGEINLSRLEHLANKFARAYGTELSRKAKYKRRRAGEATATLYAVRRSTILNENGEIPVCWVLIVSGGAGRIRDREQLYDLRNRDSRLTFANKYELVHDGKTWSWQISSSAMQKYKEQIHRIAALPIERRQIIEIDGVRCDKHAEQLQDRLYNEPGFRLVRRQVGHLVSQLRKEWARVRPEKGPKLTIRRYLPIVRFMPDQLKEDTPTYIPDVTMSERRALFLMAFPDQNEQGT</sequence>
<dbReference type="RefSeq" id="WP_346196364.1">
    <property type="nucleotide sequence ID" value="NZ_JBDJHV010000078.1"/>
</dbReference>
<proteinExistence type="predicted"/>
<evidence type="ECO:0000313" key="1">
    <source>
        <dbReference type="EMBL" id="MEO3954356.1"/>
    </source>
</evidence>
<reference evidence="1 2" key="1">
    <citation type="submission" date="2024-05" db="EMBL/GenBank/DDBJ databases">
        <authorList>
            <person name="De Oliveira J.P."/>
            <person name="Noriler S.A."/>
            <person name="De Oliveira A.G."/>
            <person name="Sipoli D.S."/>
        </authorList>
    </citation>
    <scope>NUCLEOTIDE SEQUENCE [LARGE SCALE GENOMIC DNA]</scope>
    <source>
        <strain evidence="1 2">LABIM186</strain>
    </source>
</reference>
<name>A0ABV0H508_9NEIS</name>
<dbReference type="EMBL" id="JBDQQU010000007">
    <property type="protein sequence ID" value="MEO3954356.1"/>
    <property type="molecule type" value="Genomic_DNA"/>
</dbReference>
<protein>
    <submittedName>
        <fullName evidence="1">Uncharacterized protein</fullName>
    </submittedName>
</protein>
<dbReference type="Proteomes" id="UP001438292">
    <property type="component" value="Unassembled WGS sequence"/>
</dbReference>
<evidence type="ECO:0000313" key="2">
    <source>
        <dbReference type="Proteomes" id="UP001438292"/>
    </source>
</evidence>